<protein>
    <submittedName>
        <fullName evidence="2">Uncharacterized protein</fullName>
    </submittedName>
</protein>
<evidence type="ECO:0000313" key="3">
    <source>
        <dbReference type="Proteomes" id="UP000233469"/>
    </source>
</evidence>
<comment type="caution">
    <text evidence="2">The sequence shown here is derived from an EMBL/GenBank/DDBJ whole genome shotgun (WGS) entry which is preliminary data.</text>
</comment>
<feature type="compositionally biased region" description="Polar residues" evidence="1">
    <location>
        <begin position="104"/>
        <end position="123"/>
    </location>
</feature>
<dbReference type="Proteomes" id="UP000233469">
    <property type="component" value="Unassembled WGS sequence"/>
</dbReference>
<feature type="region of interest" description="Disordered" evidence="1">
    <location>
        <begin position="99"/>
        <end position="146"/>
    </location>
</feature>
<dbReference type="VEuPathDB" id="FungiDB:FUN_004826"/>
<evidence type="ECO:0000256" key="1">
    <source>
        <dbReference type="SAM" id="MobiDB-lite"/>
    </source>
</evidence>
<proteinExistence type="predicted"/>
<accession>A0A2N1M7A7</accession>
<reference evidence="2 3" key="2">
    <citation type="submission" date="2017-10" db="EMBL/GenBank/DDBJ databases">
        <title>Extensive intraspecific genome diversity in a model arbuscular mycorrhizal fungus.</title>
        <authorList>
            <person name="Chen E.C.H."/>
            <person name="Morin E."/>
            <person name="Baudet D."/>
            <person name="Noel J."/>
            <person name="Ndikumana S."/>
            <person name="Charron P."/>
            <person name="St-Onge C."/>
            <person name="Giorgi J."/>
            <person name="Grigoriev I.V."/>
            <person name="Roux C."/>
            <person name="Martin F.M."/>
            <person name="Corradi N."/>
        </authorList>
    </citation>
    <scope>NUCLEOTIDE SEQUENCE [LARGE SCALE GENOMIC DNA]</scope>
    <source>
        <strain evidence="2 3">C2</strain>
    </source>
</reference>
<feature type="compositionally biased region" description="Basic residues" evidence="1">
    <location>
        <begin position="125"/>
        <end position="136"/>
    </location>
</feature>
<sequence length="173" mass="19601">MGWDGMGWDFKWVAKDSDKALPFLPISKGTISCIKSTRVSLSTHSSRSSNSVSKDFTSFSNLFTLLSKILANYPYPTWDVKLSRWFRYFSLQLSKGHNRLPRSGHTQKQNQDSANKIGPNTITNKNKKSKPSRKKMNSSTLKSQELKKDLVGSKTGKLTLLTEIRSLLKKLEN</sequence>
<reference evidence="2 3" key="1">
    <citation type="submission" date="2016-04" db="EMBL/GenBank/DDBJ databases">
        <title>Genome analyses suggest a sexual origin of heterokaryosis in a supposedly ancient asexual fungus.</title>
        <authorList>
            <person name="Ropars J."/>
            <person name="Sedzielewska K."/>
            <person name="Noel J."/>
            <person name="Charron P."/>
            <person name="Farinelli L."/>
            <person name="Marton T."/>
            <person name="Kruger M."/>
            <person name="Pelin A."/>
            <person name="Brachmann A."/>
            <person name="Corradi N."/>
        </authorList>
    </citation>
    <scope>NUCLEOTIDE SEQUENCE [LARGE SCALE GENOMIC DNA]</scope>
    <source>
        <strain evidence="2 3">C2</strain>
    </source>
</reference>
<gene>
    <name evidence="2" type="ORF">RhiirC2_797867</name>
</gene>
<name>A0A2N1M7A7_9GLOM</name>
<organism evidence="2 3">
    <name type="scientific">Rhizophagus irregularis</name>
    <dbReference type="NCBI Taxonomy" id="588596"/>
    <lineage>
        <taxon>Eukaryota</taxon>
        <taxon>Fungi</taxon>
        <taxon>Fungi incertae sedis</taxon>
        <taxon>Mucoromycota</taxon>
        <taxon>Glomeromycotina</taxon>
        <taxon>Glomeromycetes</taxon>
        <taxon>Glomerales</taxon>
        <taxon>Glomeraceae</taxon>
        <taxon>Rhizophagus</taxon>
    </lineage>
</organism>
<dbReference type="EMBL" id="LLXL01004310">
    <property type="protein sequence ID" value="PKK57524.1"/>
    <property type="molecule type" value="Genomic_DNA"/>
</dbReference>
<evidence type="ECO:0000313" key="2">
    <source>
        <dbReference type="EMBL" id="PKK57524.1"/>
    </source>
</evidence>
<dbReference type="AlphaFoldDB" id="A0A2N1M7A7"/>